<dbReference type="AlphaFoldDB" id="A0A1M6LRA0"/>
<dbReference type="RefSeq" id="WP_073136554.1">
    <property type="nucleotide sequence ID" value="NZ_FQZF01000019.1"/>
</dbReference>
<dbReference type="PANTHER" id="PTHR43415">
    <property type="entry name" value="SPERMIDINE N(1)-ACETYLTRANSFERASE"/>
    <property type="match status" value="1"/>
</dbReference>
<dbReference type="Gene3D" id="3.40.630.30">
    <property type="match status" value="1"/>
</dbReference>
<dbReference type="PANTHER" id="PTHR43415:SF3">
    <property type="entry name" value="GNAT-FAMILY ACETYLTRANSFERASE"/>
    <property type="match status" value="1"/>
</dbReference>
<reference evidence="2 3" key="1">
    <citation type="submission" date="2016-11" db="EMBL/GenBank/DDBJ databases">
        <authorList>
            <person name="Jaros S."/>
            <person name="Januszkiewicz K."/>
            <person name="Wedrychowicz H."/>
        </authorList>
    </citation>
    <scope>NUCLEOTIDE SEQUENCE [LARGE SCALE GENOMIC DNA]</scope>
    <source>
        <strain evidence="2 3">DSM 14916</strain>
    </source>
</reference>
<dbReference type="SUPFAM" id="SSF55729">
    <property type="entry name" value="Acyl-CoA N-acyltransferases (Nat)"/>
    <property type="match status" value="1"/>
</dbReference>
<name>A0A1M6LRA0_9PROT</name>
<keyword evidence="2" id="KW-0808">Transferase</keyword>
<dbReference type="Proteomes" id="UP000184387">
    <property type="component" value="Unassembled WGS sequence"/>
</dbReference>
<keyword evidence="3" id="KW-1185">Reference proteome</keyword>
<dbReference type="OrthoDB" id="9803907at2"/>
<dbReference type="STRING" id="198092.SAMN02745194_03239"/>
<dbReference type="EMBL" id="FQZF01000019">
    <property type="protein sequence ID" value="SHJ73754.1"/>
    <property type="molecule type" value="Genomic_DNA"/>
</dbReference>
<accession>A0A1M6LRA0</accession>
<evidence type="ECO:0000313" key="2">
    <source>
        <dbReference type="EMBL" id="SHJ73754.1"/>
    </source>
</evidence>
<dbReference type="PROSITE" id="PS51186">
    <property type="entry name" value="GNAT"/>
    <property type="match status" value="1"/>
</dbReference>
<dbReference type="CDD" id="cd04301">
    <property type="entry name" value="NAT_SF"/>
    <property type="match status" value="1"/>
</dbReference>
<evidence type="ECO:0000313" key="3">
    <source>
        <dbReference type="Proteomes" id="UP000184387"/>
    </source>
</evidence>
<gene>
    <name evidence="2" type="ORF">SAMN02745194_03239</name>
</gene>
<evidence type="ECO:0000259" key="1">
    <source>
        <dbReference type="PROSITE" id="PS51186"/>
    </source>
</evidence>
<feature type="domain" description="N-acetyltransferase" evidence="1">
    <location>
        <begin position="7"/>
        <end position="161"/>
    </location>
</feature>
<dbReference type="Pfam" id="PF00583">
    <property type="entry name" value="Acetyltransf_1"/>
    <property type="match status" value="1"/>
</dbReference>
<dbReference type="InterPro" id="IPR000182">
    <property type="entry name" value="GNAT_dom"/>
</dbReference>
<dbReference type="GO" id="GO:0016747">
    <property type="term" value="F:acyltransferase activity, transferring groups other than amino-acyl groups"/>
    <property type="evidence" value="ECO:0007669"/>
    <property type="project" value="InterPro"/>
</dbReference>
<protein>
    <submittedName>
        <fullName evidence="2">Protein N-acetyltransferase, RimJ/RimL family</fullName>
    </submittedName>
</protein>
<organism evidence="2 3">
    <name type="scientific">Muricoccus roseus</name>
    <dbReference type="NCBI Taxonomy" id="198092"/>
    <lineage>
        <taxon>Bacteria</taxon>
        <taxon>Pseudomonadati</taxon>
        <taxon>Pseudomonadota</taxon>
        <taxon>Alphaproteobacteria</taxon>
        <taxon>Acetobacterales</taxon>
        <taxon>Roseomonadaceae</taxon>
        <taxon>Muricoccus</taxon>
    </lineage>
</organism>
<dbReference type="InterPro" id="IPR016181">
    <property type="entry name" value="Acyl_CoA_acyltransferase"/>
</dbReference>
<proteinExistence type="predicted"/>
<sequence>MAPRLTLNLRRATAEDLPFVMAVEATPGHDAFINRQPEAEHAAQLASSAFAYFIAEAPPGTPVGFAILSDLTDTRGNHCLKRIAVAEPGRGLGTALFNAVTDWAFANTPVHRFWLHTLAGNARARHLYGREGFTEEGRLRQARPRPDGSREDLVIMSILRPEWQARRAAATPA</sequence>